<evidence type="ECO:0000313" key="2">
    <source>
        <dbReference type="Proteomes" id="UP000233551"/>
    </source>
</evidence>
<accession>A0A2I0KPI9</accession>
<proteinExistence type="predicted"/>
<reference evidence="1 2" key="1">
    <citation type="submission" date="2017-11" db="EMBL/GenBank/DDBJ databases">
        <title>De-novo sequencing of pomegranate (Punica granatum L.) genome.</title>
        <authorList>
            <person name="Akparov Z."/>
            <person name="Amiraslanov A."/>
            <person name="Hajiyeva S."/>
            <person name="Abbasov M."/>
            <person name="Kaur K."/>
            <person name="Hamwieh A."/>
            <person name="Solovyev V."/>
            <person name="Salamov A."/>
            <person name="Braich B."/>
            <person name="Kosarev P."/>
            <person name="Mahmoud A."/>
            <person name="Hajiyev E."/>
            <person name="Babayeva S."/>
            <person name="Izzatullayeva V."/>
            <person name="Mammadov A."/>
            <person name="Mammadov A."/>
            <person name="Sharifova S."/>
            <person name="Ojaghi J."/>
            <person name="Eynullazada K."/>
            <person name="Bayramov B."/>
            <person name="Abdulazimova A."/>
            <person name="Shahmuradov I."/>
        </authorList>
    </citation>
    <scope>NUCLEOTIDE SEQUENCE [LARGE SCALE GENOMIC DNA]</scope>
    <source>
        <strain evidence="2">cv. AG2017</strain>
        <tissue evidence="1">Leaf</tissue>
    </source>
</reference>
<dbReference type="Proteomes" id="UP000233551">
    <property type="component" value="Unassembled WGS sequence"/>
</dbReference>
<comment type="caution">
    <text evidence="1">The sequence shown here is derived from an EMBL/GenBank/DDBJ whole genome shotgun (WGS) entry which is preliminary data.</text>
</comment>
<organism evidence="1 2">
    <name type="scientific">Punica granatum</name>
    <name type="common">Pomegranate</name>
    <dbReference type="NCBI Taxonomy" id="22663"/>
    <lineage>
        <taxon>Eukaryota</taxon>
        <taxon>Viridiplantae</taxon>
        <taxon>Streptophyta</taxon>
        <taxon>Embryophyta</taxon>
        <taxon>Tracheophyta</taxon>
        <taxon>Spermatophyta</taxon>
        <taxon>Magnoliopsida</taxon>
        <taxon>eudicotyledons</taxon>
        <taxon>Gunneridae</taxon>
        <taxon>Pentapetalae</taxon>
        <taxon>rosids</taxon>
        <taxon>malvids</taxon>
        <taxon>Myrtales</taxon>
        <taxon>Lythraceae</taxon>
        <taxon>Punica</taxon>
    </lineage>
</organism>
<sequence length="131" mass="14536">MGLPPHHRVLHFSPQCSAHTILAIVVLNQLIELPKRGLGLTTLFVTFEGRLKEDLLGEAPTPPISRYSSGGRQRFWWSMPTLVVANNLNWSNCGCHLSFTAQVQRQPPLIQLKSRSHKHPAGGVIVDVVKS</sequence>
<dbReference type="EMBL" id="PGOL01000457">
    <property type="protein sequence ID" value="PKI70398.1"/>
    <property type="molecule type" value="Genomic_DNA"/>
</dbReference>
<keyword evidence="2" id="KW-1185">Reference proteome</keyword>
<gene>
    <name evidence="1" type="ORF">CRG98_009212</name>
</gene>
<evidence type="ECO:0000313" key="1">
    <source>
        <dbReference type="EMBL" id="PKI70398.1"/>
    </source>
</evidence>
<dbReference type="AlphaFoldDB" id="A0A2I0KPI9"/>
<protein>
    <submittedName>
        <fullName evidence="1">Uncharacterized protein</fullName>
    </submittedName>
</protein>
<name>A0A2I0KPI9_PUNGR</name>